<evidence type="ECO:0000313" key="3">
    <source>
        <dbReference type="Proteomes" id="UP000189004"/>
    </source>
</evidence>
<dbReference type="EMBL" id="MCOK01000001">
    <property type="protein sequence ID" value="OOC52801.1"/>
    <property type="molecule type" value="Genomic_DNA"/>
</dbReference>
<protein>
    <submittedName>
        <fullName evidence="2">Uncharacterized protein</fullName>
    </submittedName>
</protein>
<organism evidence="2 3">
    <name type="scientific">Nocardiopsis sinuspersici</name>
    <dbReference type="NCBI Taxonomy" id="501010"/>
    <lineage>
        <taxon>Bacteria</taxon>
        <taxon>Bacillati</taxon>
        <taxon>Actinomycetota</taxon>
        <taxon>Actinomycetes</taxon>
        <taxon>Streptosporangiales</taxon>
        <taxon>Nocardiopsidaceae</taxon>
        <taxon>Nocardiopsis</taxon>
    </lineage>
</organism>
<accession>A0A1V3BW96</accession>
<keyword evidence="3" id="KW-1185">Reference proteome</keyword>
<evidence type="ECO:0000313" key="2">
    <source>
        <dbReference type="EMBL" id="OOC52801.1"/>
    </source>
</evidence>
<reference evidence="3" key="1">
    <citation type="submission" date="2016-08" db="EMBL/GenBank/DDBJ databases">
        <authorList>
            <person name="Tokovenko B."/>
            <person name="Kalinowski J."/>
        </authorList>
    </citation>
    <scope>NUCLEOTIDE SEQUENCE [LARGE SCALE GENOMIC DNA]</scope>
    <source>
        <strain evidence="3">UTMC102</strain>
    </source>
</reference>
<proteinExistence type="predicted"/>
<evidence type="ECO:0000256" key="1">
    <source>
        <dbReference type="SAM" id="MobiDB-lite"/>
    </source>
</evidence>
<sequence>MTHPIPASRPSSDPLYRPLPPLPRRRPLVGPFCPVCEHPSCRQRRAARLPRLGGQRSEFAREHARAAALQRYNPHLIVWFGEQTLSYWVASPAGLTEAREPGDLLLLLDPAPTYA</sequence>
<feature type="region of interest" description="Disordered" evidence="1">
    <location>
        <begin position="1"/>
        <end position="22"/>
    </location>
</feature>
<comment type="caution">
    <text evidence="2">The sequence shown here is derived from an EMBL/GenBank/DDBJ whole genome shotgun (WGS) entry which is preliminary data.</text>
</comment>
<name>A0A1V3BW96_9ACTN</name>
<gene>
    <name evidence="2" type="ORF">NOSIN_02300</name>
</gene>
<dbReference type="Proteomes" id="UP000189004">
    <property type="component" value="Unassembled WGS sequence"/>
</dbReference>
<dbReference type="OrthoDB" id="3430080at2"/>
<dbReference type="AlphaFoldDB" id="A0A1V3BW96"/>